<accession>A0A6V7PHC5</accession>
<name>A0A6V7PHC5_ANACO</name>
<sequence>MLRRFERTTRVCSVVVVDHMTIGAFLLAHTMRNSIPNLRIVNSTVLEQWVECDRFPSHWTNFEDELLTDSRPRVECGRSLTTGVRSSGRPVGEDVCALKAEV</sequence>
<proteinExistence type="predicted"/>
<dbReference type="AlphaFoldDB" id="A0A6V7PHC5"/>
<protein>
    <submittedName>
        <fullName evidence="1">Uncharacterized protein</fullName>
    </submittedName>
</protein>
<organism evidence="1">
    <name type="scientific">Ananas comosus var. bracteatus</name>
    <name type="common">red pineapple</name>
    <dbReference type="NCBI Taxonomy" id="296719"/>
    <lineage>
        <taxon>Eukaryota</taxon>
        <taxon>Viridiplantae</taxon>
        <taxon>Streptophyta</taxon>
        <taxon>Embryophyta</taxon>
        <taxon>Tracheophyta</taxon>
        <taxon>Spermatophyta</taxon>
        <taxon>Magnoliopsida</taxon>
        <taxon>Liliopsida</taxon>
        <taxon>Poales</taxon>
        <taxon>Bromeliaceae</taxon>
        <taxon>Bromelioideae</taxon>
        <taxon>Ananas</taxon>
    </lineage>
</organism>
<evidence type="ECO:0000313" key="1">
    <source>
        <dbReference type="EMBL" id="CAD1830008.1"/>
    </source>
</evidence>
<reference evidence="1" key="1">
    <citation type="submission" date="2020-07" db="EMBL/GenBank/DDBJ databases">
        <authorList>
            <person name="Lin J."/>
        </authorList>
    </citation>
    <scope>NUCLEOTIDE SEQUENCE</scope>
</reference>
<gene>
    <name evidence="1" type="ORF">CB5_LOCUS13219</name>
</gene>
<dbReference type="EMBL" id="LR862130">
    <property type="protein sequence ID" value="CAD1830008.1"/>
    <property type="molecule type" value="Genomic_DNA"/>
</dbReference>